<dbReference type="InterPro" id="IPR004165">
    <property type="entry name" value="CoA_trans_fam_I"/>
</dbReference>
<dbReference type="SMART" id="SM00882">
    <property type="entry name" value="CoA_trans"/>
    <property type="match status" value="1"/>
</dbReference>
<evidence type="ECO:0000256" key="1">
    <source>
        <dbReference type="ARBA" id="ARBA00005612"/>
    </source>
</evidence>
<dbReference type="EMBL" id="AP024488">
    <property type="protein sequence ID" value="BCS99315.1"/>
    <property type="molecule type" value="Genomic_DNA"/>
</dbReference>
<dbReference type="InterPro" id="IPR004163">
    <property type="entry name" value="CoA_transf_BS"/>
</dbReference>
<dbReference type="PANTHER" id="PTHR13707:SF60">
    <property type="entry name" value="ACETATE COA-TRANSFERASE SUBUNIT ALPHA"/>
    <property type="match status" value="1"/>
</dbReference>
<protein>
    <submittedName>
        <fullName evidence="3">Acetyl-CoA--acetoacetyl-CoA transferase subunit alpha</fullName>
    </submittedName>
</protein>
<organism evidence="3 4">
    <name type="scientific">Desulfoluna limicola</name>
    <dbReference type="NCBI Taxonomy" id="2810562"/>
    <lineage>
        <taxon>Bacteria</taxon>
        <taxon>Pseudomonadati</taxon>
        <taxon>Thermodesulfobacteriota</taxon>
        <taxon>Desulfobacteria</taxon>
        <taxon>Desulfobacterales</taxon>
        <taxon>Desulfolunaceae</taxon>
        <taxon>Desulfoluna</taxon>
    </lineage>
</organism>
<gene>
    <name evidence="3" type="primary">atoD.1_2</name>
    <name evidence="3" type="ORF">DSLASN_49470</name>
</gene>
<proteinExistence type="inferred from homology"/>
<dbReference type="Gene3D" id="3.40.1080.10">
    <property type="entry name" value="Glutaconate Coenzyme A-transferase"/>
    <property type="match status" value="1"/>
</dbReference>
<dbReference type="Proteomes" id="UP001320148">
    <property type="component" value="Chromosome"/>
</dbReference>
<reference evidence="3 4" key="1">
    <citation type="submission" date="2021-02" db="EMBL/GenBank/DDBJ databases">
        <title>Complete genome of Desulfoluna sp. strain ASN36.</title>
        <authorList>
            <person name="Takahashi A."/>
            <person name="Kojima H."/>
            <person name="Fukui M."/>
        </authorList>
    </citation>
    <scope>NUCLEOTIDE SEQUENCE [LARGE SCALE GENOMIC DNA]</scope>
    <source>
        <strain evidence="3 4">ASN36</strain>
    </source>
</reference>
<comment type="similarity">
    <text evidence="1">Belongs to the 3-oxoacid CoA-transferase subunit A family.</text>
</comment>
<evidence type="ECO:0000313" key="4">
    <source>
        <dbReference type="Proteomes" id="UP001320148"/>
    </source>
</evidence>
<evidence type="ECO:0000313" key="3">
    <source>
        <dbReference type="EMBL" id="BCS99315.1"/>
    </source>
</evidence>
<dbReference type="Pfam" id="PF01144">
    <property type="entry name" value="CoA_trans"/>
    <property type="match status" value="1"/>
</dbReference>
<dbReference type="RefSeq" id="WP_236890656.1">
    <property type="nucleotide sequence ID" value="NZ_AP024488.1"/>
</dbReference>
<dbReference type="SUPFAM" id="SSF100950">
    <property type="entry name" value="NagB/RpiA/CoA transferase-like"/>
    <property type="match status" value="1"/>
</dbReference>
<accession>A0ABM7PQ11</accession>
<keyword evidence="4" id="KW-1185">Reference proteome</keyword>
<keyword evidence="2 3" id="KW-0808">Transferase</keyword>
<sequence length="216" mass="22904">MNKVTTISDAVGRIENGMTVMIGGFMTVGTPEALVDAVVEKGVNNLTLVCNDAGVPGLGAGKFIRRNMVSRFYASHVGLNPEFGKLMAEEKIDGVLVPQGTLAERIRAAGVGLGGILTPTGVGTDVERGKEKITVDGREFLLEPPIKGDVALVKAFRADRQGNLVFRKSAQNFNPLMAMACDYVIVEAEHVEDVGAIEPDHVMLPGIFVDAVVKGV</sequence>
<evidence type="ECO:0000256" key="2">
    <source>
        <dbReference type="ARBA" id="ARBA00022679"/>
    </source>
</evidence>
<dbReference type="InterPro" id="IPR012792">
    <property type="entry name" value="3-oxoacid_CoA-transf_A"/>
</dbReference>
<dbReference type="InterPro" id="IPR037171">
    <property type="entry name" value="NagB/RpiA_transferase-like"/>
</dbReference>
<dbReference type="NCBIfam" id="TIGR02429">
    <property type="entry name" value="pcaI_scoA_fam"/>
    <property type="match status" value="1"/>
</dbReference>
<dbReference type="PANTHER" id="PTHR13707">
    <property type="entry name" value="KETOACID-COENZYME A TRANSFERASE"/>
    <property type="match status" value="1"/>
</dbReference>
<name>A0ABM7PQ11_9BACT</name>
<dbReference type="PROSITE" id="PS01273">
    <property type="entry name" value="COA_TRANSF_1"/>
    <property type="match status" value="1"/>
</dbReference>
<dbReference type="GO" id="GO:0016740">
    <property type="term" value="F:transferase activity"/>
    <property type="evidence" value="ECO:0007669"/>
    <property type="project" value="UniProtKB-KW"/>
</dbReference>